<evidence type="ECO:0008006" key="3">
    <source>
        <dbReference type="Google" id="ProtNLM"/>
    </source>
</evidence>
<dbReference type="Proteomes" id="UP001217838">
    <property type="component" value="Unassembled WGS sequence"/>
</dbReference>
<proteinExistence type="predicted"/>
<dbReference type="EMBL" id="JAQNDN010000001">
    <property type="protein sequence ID" value="MDC0666765.1"/>
    <property type="molecule type" value="Genomic_DNA"/>
</dbReference>
<dbReference type="RefSeq" id="WP_271994462.1">
    <property type="nucleotide sequence ID" value="NZ_JAQNDN010000001.1"/>
</dbReference>
<gene>
    <name evidence="1" type="ORF">POL58_03420</name>
</gene>
<organism evidence="1 2">
    <name type="scientific">Nannocystis radixulma</name>
    <dbReference type="NCBI Taxonomy" id="2995305"/>
    <lineage>
        <taxon>Bacteria</taxon>
        <taxon>Pseudomonadati</taxon>
        <taxon>Myxococcota</taxon>
        <taxon>Polyangia</taxon>
        <taxon>Nannocystales</taxon>
        <taxon>Nannocystaceae</taxon>
        <taxon>Nannocystis</taxon>
    </lineage>
</organism>
<accession>A0ABT5AY46</accession>
<evidence type="ECO:0000313" key="1">
    <source>
        <dbReference type="EMBL" id="MDC0666765.1"/>
    </source>
</evidence>
<evidence type="ECO:0000313" key="2">
    <source>
        <dbReference type="Proteomes" id="UP001217838"/>
    </source>
</evidence>
<protein>
    <recommendedName>
        <fullName evidence="3">Transposase</fullName>
    </recommendedName>
</protein>
<sequence>MPPDRCFRFTTEGRGSKALPGTWFTLAIVIGDMHDGTLRTWPAL</sequence>
<name>A0ABT5AY46_9BACT</name>
<reference evidence="1 2" key="1">
    <citation type="submission" date="2022-11" db="EMBL/GenBank/DDBJ databases">
        <title>Minimal conservation of predation-associated metabolite biosynthetic gene clusters underscores biosynthetic potential of Myxococcota including descriptions for ten novel species: Archangium lansinium sp. nov., Myxococcus landrumus sp. nov., Nannocystis bai.</title>
        <authorList>
            <person name="Ahearne A."/>
            <person name="Stevens C."/>
            <person name="Dowd S."/>
        </authorList>
    </citation>
    <scope>NUCLEOTIDE SEQUENCE [LARGE SCALE GENOMIC DNA]</scope>
    <source>
        <strain evidence="1 2">NCELM</strain>
    </source>
</reference>
<comment type="caution">
    <text evidence="1">The sequence shown here is derived from an EMBL/GenBank/DDBJ whole genome shotgun (WGS) entry which is preliminary data.</text>
</comment>
<keyword evidence="2" id="KW-1185">Reference proteome</keyword>